<dbReference type="EMBL" id="NKQK01000003">
    <property type="protein sequence ID" value="PSS33953.1"/>
    <property type="molecule type" value="Genomic_DNA"/>
</dbReference>
<protein>
    <submittedName>
        <fullName evidence="6">Monothiol glutaredoxin-S2 like</fullName>
    </submittedName>
</protein>
<dbReference type="PROSITE" id="PS51354">
    <property type="entry name" value="GLUTAREDOXIN_2"/>
    <property type="match status" value="1"/>
</dbReference>
<evidence type="ECO:0000256" key="4">
    <source>
        <dbReference type="ARBA" id="ARBA00023284"/>
    </source>
</evidence>
<evidence type="ECO:0000256" key="2">
    <source>
        <dbReference type="ARBA" id="ARBA00007568"/>
    </source>
</evidence>
<dbReference type="SUPFAM" id="SSF52833">
    <property type="entry name" value="Thioredoxin-like"/>
    <property type="match status" value="1"/>
</dbReference>
<dbReference type="OrthoDB" id="418495at2759"/>
<dbReference type="PANTHER" id="PTHR10168">
    <property type="entry name" value="GLUTAREDOXIN"/>
    <property type="match status" value="1"/>
</dbReference>
<comment type="caution">
    <text evidence="6">The sequence shown here is derived from an EMBL/GenBank/DDBJ whole genome shotgun (WGS) entry which is preliminary data.</text>
</comment>
<feature type="domain" description="Glutaredoxin" evidence="5">
    <location>
        <begin position="14"/>
        <end position="80"/>
    </location>
</feature>
<dbReference type="OMA" id="KTLICEF"/>
<keyword evidence="7" id="KW-1185">Reference proteome</keyword>
<dbReference type="Pfam" id="PF00462">
    <property type="entry name" value="Glutaredoxin"/>
    <property type="match status" value="1"/>
</dbReference>
<dbReference type="NCBIfam" id="TIGR02189">
    <property type="entry name" value="GlrX-like_plant"/>
    <property type="match status" value="1"/>
</dbReference>
<sequence length="107" mass="11785">MDRIVREMVSGRPVVIFSRSSCGISHSIKTLICEFGTNPCVYELDEMPRGREIEQEIGQALSRRGCIPSVPAVFIGGQLVGGSKEVFSLHLNQALRPMLQRAGALWV</sequence>
<dbReference type="AlphaFoldDB" id="A0A2R6RVA7"/>
<evidence type="ECO:0000313" key="7">
    <source>
        <dbReference type="Proteomes" id="UP000241394"/>
    </source>
</evidence>
<evidence type="ECO:0000313" key="6">
    <source>
        <dbReference type="EMBL" id="PSS33953.1"/>
    </source>
</evidence>
<reference evidence="6 7" key="1">
    <citation type="submission" date="2017-07" db="EMBL/GenBank/DDBJ databases">
        <title>An improved, manually edited Actinidia chinensis var. chinensis (kiwifruit) genome highlights the challenges associated with draft genomes and gene prediction in plants.</title>
        <authorList>
            <person name="Pilkington S."/>
            <person name="Crowhurst R."/>
            <person name="Hilario E."/>
            <person name="Nardozza S."/>
            <person name="Fraser L."/>
            <person name="Peng Y."/>
            <person name="Gunaseelan K."/>
            <person name="Simpson R."/>
            <person name="Tahir J."/>
            <person name="Deroles S."/>
            <person name="Templeton K."/>
            <person name="Luo Z."/>
            <person name="Davy M."/>
            <person name="Cheng C."/>
            <person name="Mcneilage M."/>
            <person name="Scaglione D."/>
            <person name="Liu Y."/>
            <person name="Zhang Q."/>
            <person name="Datson P."/>
            <person name="De Silva N."/>
            <person name="Gardiner S."/>
            <person name="Bassett H."/>
            <person name="Chagne D."/>
            <person name="Mccallum J."/>
            <person name="Dzierzon H."/>
            <person name="Deng C."/>
            <person name="Wang Y.-Y."/>
            <person name="Barron N."/>
            <person name="Manako K."/>
            <person name="Bowen J."/>
            <person name="Foster T."/>
            <person name="Erridge Z."/>
            <person name="Tiffin H."/>
            <person name="Waite C."/>
            <person name="Davies K."/>
            <person name="Grierson E."/>
            <person name="Laing W."/>
            <person name="Kirk R."/>
            <person name="Chen X."/>
            <person name="Wood M."/>
            <person name="Montefiori M."/>
            <person name="Brummell D."/>
            <person name="Schwinn K."/>
            <person name="Catanach A."/>
            <person name="Fullerton C."/>
            <person name="Li D."/>
            <person name="Meiyalaghan S."/>
            <person name="Nieuwenhuizen N."/>
            <person name="Read N."/>
            <person name="Prakash R."/>
            <person name="Hunter D."/>
            <person name="Zhang H."/>
            <person name="Mckenzie M."/>
            <person name="Knabel M."/>
            <person name="Harris A."/>
            <person name="Allan A."/>
            <person name="Chen A."/>
            <person name="Janssen B."/>
            <person name="Plunkett B."/>
            <person name="Dwamena C."/>
            <person name="Voogd C."/>
            <person name="Leif D."/>
            <person name="Lafferty D."/>
            <person name="Souleyre E."/>
            <person name="Varkonyi-Gasic E."/>
            <person name="Gambi F."/>
            <person name="Hanley J."/>
            <person name="Yao J.-L."/>
            <person name="Cheung J."/>
            <person name="David K."/>
            <person name="Warren B."/>
            <person name="Marsh K."/>
            <person name="Snowden K."/>
            <person name="Lin-Wang K."/>
            <person name="Brian L."/>
            <person name="Martinez-Sanchez M."/>
            <person name="Wang M."/>
            <person name="Ileperuma N."/>
            <person name="Macnee N."/>
            <person name="Campin R."/>
            <person name="Mcatee P."/>
            <person name="Drummond R."/>
            <person name="Espley R."/>
            <person name="Ireland H."/>
            <person name="Wu R."/>
            <person name="Atkinson R."/>
            <person name="Karunairetnam S."/>
            <person name="Bulley S."/>
            <person name="Chunkath S."/>
            <person name="Hanley Z."/>
            <person name="Storey R."/>
            <person name="Thrimawithana A."/>
            <person name="Thomson S."/>
            <person name="David C."/>
            <person name="Testolin R."/>
        </authorList>
    </citation>
    <scope>NUCLEOTIDE SEQUENCE [LARGE SCALE GENOMIC DNA]</scope>
    <source>
        <strain evidence="7">cv. Red5</strain>
        <tissue evidence="6">Young leaf</tissue>
    </source>
</reference>
<keyword evidence="4" id="KW-0676">Redox-active center</keyword>
<dbReference type="InterPro" id="IPR002109">
    <property type="entry name" value="Glutaredoxin"/>
</dbReference>
<keyword evidence="3" id="KW-0963">Cytoplasm</keyword>
<reference evidence="7" key="2">
    <citation type="journal article" date="2018" name="BMC Genomics">
        <title>A manually annotated Actinidia chinensis var. chinensis (kiwifruit) genome highlights the challenges associated with draft genomes and gene prediction in plants.</title>
        <authorList>
            <person name="Pilkington S.M."/>
            <person name="Crowhurst R."/>
            <person name="Hilario E."/>
            <person name="Nardozza S."/>
            <person name="Fraser L."/>
            <person name="Peng Y."/>
            <person name="Gunaseelan K."/>
            <person name="Simpson R."/>
            <person name="Tahir J."/>
            <person name="Deroles S.C."/>
            <person name="Templeton K."/>
            <person name="Luo Z."/>
            <person name="Davy M."/>
            <person name="Cheng C."/>
            <person name="McNeilage M."/>
            <person name="Scaglione D."/>
            <person name="Liu Y."/>
            <person name="Zhang Q."/>
            <person name="Datson P."/>
            <person name="De Silva N."/>
            <person name="Gardiner S.E."/>
            <person name="Bassett H."/>
            <person name="Chagne D."/>
            <person name="McCallum J."/>
            <person name="Dzierzon H."/>
            <person name="Deng C."/>
            <person name="Wang Y.Y."/>
            <person name="Barron L."/>
            <person name="Manako K."/>
            <person name="Bowen J."/>
            <person name="Foster T.M."/>
            <person name="Erridge Z.A."/>
            <person name="Tiffin H."/>
            <person name="Waite C.N."/>
            <person name="Davies K.M."/>
            <person name="Grierson E.P."/>
            <person name="Laing W.A."/>
            <person name="Kirk R."/>
            <person name="Chen X."/>
            <person name="Wood M."/>
            <person name="Montefiori M."/>
            <person name="Brummell D.A."/>
            <person name="Schwinn K.E."/>
            <person name="Catanach A."/>
            <person name="Fullerton C."/>
            <person name="Li D."/>
            <person name="Meiyalaghan S."/>
            <person name="Nieuwenhuizen N."/>
            <person name="Read N."/>
            <person name="Prakash R."/>
            <person name="Hunter D."/>
            <person name="Zhang H."/>
            <person name="McKenzie M."/>
            <person name="Knabel M."/>
            <person name="Harris A."/>
            <person name="Allan A.C."/>
            <person name="Gleave A."/>
            <person name="Chen A."/>
            <person name="Janssen B.J."/>
            <person name="Plunkett B."/>
            <person name="Ampomah-Dwamena C."/>
            <person name="Voogd C."/>
            <person name="Leif D."/>
            <person name="Lafferty D."/>
            <person name="Souleyre E.J.F."/>
            <person name="Varkonyi-Gasic E."/>
            <person name="Gambi F."/>
            <person name="Hanley J."/>
            <person name="Yao J.L."/>
            <person name="Cheung J."/>
            <person name="David K.M."/>
            <person name="Warren B."/>
            <person name="Marsh K."/>
            <person name="Snowden K.C."/>
            <person name="Lin-Wang K."/>
            <person name="Brian L."/>
            <person name="Martinez-Sanchez M."/>
            <person name="Wang M."/>
            <person name="Ileperuma N."/>
            <person name="Macnee N."/>
            <person name="Campin R."/>
            <person name="McAtee P."/>
            <person name="Drummond R.S.M."/>
            <person name="Espley R.V."/>
            <person name="Ireland H.S."/>
            <person name="Wu R."/>
            <person name="Atkinson R.G."/>
            <person name="Karunairetnam S."/>
            <person name="Bulley S."/>
            <person name="Chunkath S."/>
            <person name="Hanley Z."/>
            <person name="Storey R."/>
            <person name="Thrimawithana A.H."/>
            <person name="Thomson S."/>
            <person name="David C."/>
            <person name="Testolin R."/>
            <person name="Huang H."/>
            <person name="Hellens R.P."/>
            <person name="Schaffer R.J."/>
        </authorList>
    </citation>
    <scope>NUCLEOTIDE SEQUENCE [LARGE SCALE GENOMIC DNA]</scope>
    <source>
        <strain evidence="7">cv. Red5</strain>
    </source>
</reference>
<evidence type="ECO:0000259" key="5">
    <source>
        <dbReference type="Pfam" id="PF00462"/>
    </source>
</evidence>
<dbReference type="Gene3D" id="3.40.30.10">
    <property type="entry name" value="Glutaredoxin"/>
    <property type="match status" value="1"/>
</dbReference>
<dbReference type="STRING" id="1590841.A0A2R6RVA7"/>
<dbReference type="CDD" id="cd03419">
    <property type="entry name" value="GRX_GRXh_1_2_like"/>
    <property type="match status" value="1"/>
</dbReference>
<dbReference type="InParanoid" id="A0A2R6RVA7"/>
<organism evidence="6 7">
    <name type="scientific">Actinidia chinensis var. chinensis</name>
    <name type="common">Chinese soft-hair kiwi</name>
    <dbReference type="NCBI Taxonomy" id="1590841"/>
    <lineage>
        <taxon>Eukaryota</taxon>
        <taxon>Viridiplantae</taxon>
        <taxon>Streptophyta</taxon>
        <taxon>Embryophyta</taxon>
        <taxon>Tracheophyta</taxon>
        <taxon>Spermatophyta</taxon>
        <taxon>Magnoliopsida</taxon>
        <taxon>eudicotyledons</taxon>
        <taxon>Gunneridae</taxon>
        <taxon>Pentapetalae</taxon>
        <taxon>asterids</taxon>
        <taxon>Ericales</taxon>
        <taxon>Actinidiaceae</taxon>
        <taxon>Actinidia</taxon>
    </lineage>
</organism>
<proteinExistence type="inferred from homology"/>
<dbReference type="Proteomes" id="UP000241394">
    <property type="component" value="Chromosome LG3"/>
</dbReference>
<gene>
    <name evidence="6" type="ORF">CEY00_Acc04353</name>
</gene>
<dbReference type="Gramene" id="PSS33953">
    <property type="protein sequence ID" value="PSS33953"/>
    <property type="gene ID" value="CEY00_Acc04353"/>
</dbReference>
<evidence type="ECO:0000256" key="1">
    <source>
        <dbReference type="ARBA" id="ARBA00004496"/>
    </source>
</evidence>
<dbReference type="InterPro" id="IPR036249">
    <property type="entry name" value="Thioredoxin-like_sf"/>
</dbReference>
<dbReference type="GO" id="GO:0005737">
    <property type="term" value="C:cytoplasm"/>
    <property type="evidence" value="ECO:0007669"/>
    <property type="project" value="UniProtKB-SubCell"/>
</dbReference>
<comment type="similarity">
    <text evidence="2">Belongs to the glutaredoxin family. CC-type subfamily.</text>
</comment>
<evidence type="ECO:0000256" key="3">
    <source>
        <dbReference type="ARBA" id="ARBA00022490"/>
    </source>
</evidence>
<name>A0A2R6RVA7_ACTCC</name>
<comment type="subcellular location">
    <subcellularLocation>
        <location evidence="1">Cytoplasm</location>
    </subcellularLocation>
</comment>
<dbReference type="InterPro" id="IPR011905">
    <property type="entry name" value="GlrX-like_pln_2"/>
</dbReference>
<accession>A0A2R6RVA7</accession>